<dbReference type="EMBL" id="QXGF01005537">
    <property type="protein sequence ID" value="KAE8918585.1"/>
    <property type="molecule type" value="Genomic_DNA"/>
</dbReference>
<sequence length="55" mass="6065">MKWVGNGALAAMLCVGRWSGDGSLCHGYINKYQNAKFATEQVIHGPPFKARRATR</sequence>
<dbReference type="Proteomes" id="UP000429523">
    <property type="component" value="Unassembled WGS sequence"/>
</dbReference>
<protein>
    <submittedName>
        <fullName evidence="2">Uncharacterized protein</fullName>
    </submittedName>
</protein>
<accession>A0A6A3VRV8</accession>
<dbReference type="Proteomes" id="UP000440367">
    <property type="component" value="Unassembled WGS sequence"/>
</dbReference>
<evidence type="ECO:0000313" key="4">
    <source>
        <dbReference type="Proteomes" id="UP000440367"/>
    </source>
</evidence>
<organism evidence="2 4">
    <name type="scientific">Phytophthora fragariae</name>
    <dbReference type="NCBI Taxonomy" id="53985"/>
    <lineage>
        <taxon>Eukaryota</taxon>
        <taxon>Sar</taxon>
        <taxon>Stramenopiles</taxon>
        <taxon>Oomycota</taxon>
        <taxon>Peronosporomycetes</taxon>
        <taxon>Peronosporales</taxon>
        <taxon>Peronosporaceae</taxon>
        <taxon>Phytophthora</taxon>
    </lineage>
</organism>
<evidence type="ECO:0000313" key="2">
    <source>
        <dbReference type="EMBL" id="KAE9166232.1"/>
    </source>
</evidence>
<reference evidence="3 4" key="1">
    <citation type="submission" date="2018-08" db="EMBL/GenBank/DDBJ databases">
        <title>Genomic investigation of the strawberry pathogen Phytophthora fragariae indicates pathogenicity is determined by transcriptional variation in three key races.</title>
        <authorList>
            <person name="Adams T.M."/>
            <person name="Armitage A.D."/>
            <person name="Sobczyk M.K."/>
            <person name="Bates H.J."/>
            <person name="Dunwell J.M."/>
            <person name="Nellist C.F."/>
            <person name="Harrison R.J."/>
        </authorList>
    </citation>
    <scope>NUCLEOTIDE SEQUENCE [LARGE SCALE GENOMIC DNA]</scope>
    <source>
        <strain evidence="2 4">BC-1</strain>
        <strain evidence="1 3">NOV-9</strain>
    </source>
</reference>
<dbReference type="EMBL" id="QXGD01005426">
    <property type="protein sequence ID" value="KAE9166232.1"/>
    <property type="molecule type" value="Genomic_DNA"/>
</dbReference>
<comment type="caution">
    <text evidence="2">The sequence shown here is derived from an EMBL/GenBank/DDBJ whole genome shotgun (WGS) entry which is preliminary data.</text>
</comment>
<proteinExistence type="predicted"/>
<evidence type="ECO:0000313" key="3">
    <source>
        <dbReference type="Proteomes" id="UP000429523"/>
    </source>
</evidence>
<dbReference type="AlphaFoldDB" id="A0A6A3VRV8"/>
<name>A0A6A3VRV8_9STRA</name>
<gene>
    <name evidence="2" type="ORF">PF002_g31166</name>
    <name evidence="1" type="ORF">PF009_g31102</name>
</gene>
<evidence type="ECO:0000313" key="1">
    <source>
        <dbReference type="EMBL" id="KAE8918585.1"/>
    </source>
</evidence>